<sequence length="162" mass="17845">MNISTGAAETFYFVNASRYLQTEPSVTQDLQKLYGLSDLAKRVARVDEWGNKRKMRQSYKGHIQHLPGEKRRDVLKKWLKRARRRRKRDCEGPVYSGADLEARPGAGSGAGLCFGPGAGGSGVFVPARTARTFADAARPVHTAVGPAVGGWMCEAFFQKEKT</sequence>
<accession>A0ACB7C9Q5</accession>
<evidence type="ECO:0000313" key="1">
    <source>
        <dbReference type="EMBL" id="KAG4304449.1"/>
    </source>
</evidence>
<name>A0ACB7C9Q5_9ASCO</name>
<keyword evidence="2" id="KW-1185">Reference proteome</keyword>
<gene>
    <name evidence="1" type="ORF">PORY_002159</name>
</gene>
<dbReference type="Proteomes" id="UP000768646">
    <property type="component" value="Unassembled WGS sequence"/>
</dbReference>
<dbReference type="EMBL" id="JABTEG010000008">
    <property type="protein sequence ID" value="KAG4304449.1"/>
    <property type="molecule type" value="Genomic_DNA"/>
</dbReference>
<evidence type="ECO:0000313" key="2">
    <source>
        <dbReference type="Proteomes" id="UP000768646"/>
    </source>
</evidence>
<proteinExistence type="predicted"/>
<protein>
    <submittedName>
        <fullName evidence="1">Uncharacterized protein</fullName>
    </submittedName>
</protein>
<comment type="caution">
    <text evidence="1">The sequence shown here is derived from an EMBL/GenBank/DDBJ whole genome shotgun (WGS) entry which is preliminary data.</text>
</comment>
<reference evidence="1 2" key="1">
    <citation type="journal article" date="2021" name="Commun. Biol.">
        <title>Genomic insights into the host specific adaptation of the Pneumocystis genus.</title>
        <authorList>
            <person name="Cisse O.H."/>
            <person name="Ma L."/>
            <person name="Dekker J.P."/>
            <person name="Khil P.P."/>
            <person name="Youn J.-H."/>
            <person name="Brenchley J.M."/>
            <person name="Blair R."/>
            <person name="Pahar B."/>
            <person name="Chabe M."/>
            <person name="Van Rompay K.K.A."/>
            <person name="Keesler R."/>
            <person name="Sukura A."/>
            <person name="Hirsch V."/>
            <person name="Kutty G."/>
            <person name="Liu Y."/>
            <person name="Peng L."/>
            <person name="Chen J."/>
            <person name="Song J."/>
            <person name="Weissenbacher-Lang C."/>
            <person name="Xu J."/>
            <person name="Upham N.S."/>
            <person name="Stajich J.E."/>
            <person name="Cuomo C.A."/>
            <person name="Cushion M.T."/>
            <person name="Kovacs J.A."/>
        </authorList>
    </citation>
    <scope>NUCLEOTIDE SEQUENCE [LARGE SCALE GENOMIC DNA]</scope>
    <source>
        <strain evidence="1 2">RABM</strain>
    </source>
</reference>
<organism evidence="1 2">
    <name type="scientific">Pneumocystis oryctolagi</name>
    <dbReference type="NCBI Taxonomy" id="42067"/>
    <lineage>
        <taxon>Eukaryota</taxon>
        <taxon>Fungi</taxon>
        <taxon>Dikarya</taxon>
        <taxon>Ascomycota</taxon>
        <taxon>Taphrinomycotina</taxon>
        <taxon>Pneumocystomycetes</taxon>
        <taxon>Pneumocystaceae</taxon>
        <taxon>Pneumocystis</taxon>
    </lineage>
</organism>